<organism evidence="3 4">
    <name type="scientific">Edwardsiella phage ETP-1</name>
    <dbReference type="NCBI Taxonomy" id="2544920"/>
    <lineage>
        <taxon>Viruses</taxon>
        <taxon>Duplodnaviria</taxon>
        <taxon>Heunggongvirae</taxon>
        <taxon>Uroviricota</taxon>
        <taxon>Caudoviricetes</taxon>
        <taxon>Kafunavirus</taxon>
        <taxon>Kafunavirus KF1</taxon>
    </lineage>
</organism>
<name>A0A6G5P4Z8_9CAUD</name>
<dbReference type="InterPro" id="IPR023346">
    <property type="entry name" value="Lysozyme-like_dom_sf"/>
</dbReference>
<dbReference type="InterPro" id="IPR018537">
    <property type="entry name" value="Peptidoglycan-bd_3"/>
</dbReference>
<dbReference type="GO" id="GO:0016787">
    <property type="term" value="F:hydrolase activity"/>
    <property type="evidence" value="ECO:0007669"/>
    <property type="project" value="UniProtKB-KW"/>
</dbReference>
<feature type="domain" description="Peptidoglycan binding" evidence="2">
    <location>
        <begin position="97"/>
        <end position="158"/>
    </location>
</feature>
<sequence length="170" mass="19154">MYDKVIGRVLSHEGNYTADPKDRGNWTSGKCGVGQLKGTKYGISAMSYPNLDIKGLTWEQAKAIYKRDFWDKLNMTSWPDVLDFQVFDAAVNSGCGRAIKWLQWAARVNDDGIVGPKTIAAVQAMDPNDVCLRFLGKRLRFMTETSTWNSYGKGWARRISDNLLYAAEDN</sequence>
<dbReference type="SUPFAM" id="SSF53955">
    <property type="entry name" value="Lysozyme-like"/>
    <property type="match status" value="1"/>
</dbReference>
<protein>
    <submittedName>
        <fullName evidence="3">Glycosyl hydrolase 108 family protein</fullName>
    </submittedName>
</protein>
<evidence type="ECO:0000313" key="3">
    <source>
        <dbReference type="EMBL" id="QBP07032.1"/>
    </source>
</evidence>
<accession>A0A6G5P4Z8</accession>
<evidence type="ECO:0000259" key="1">
    <source>
        <dbReference type="Pfam" id="PF05838"/>
    </source>
</evidence>
<dbReference type="Pfam" id="PF05838">
    <property type="entry name" value="Glyco_hydro_108"/>
    <property type="match status" value="1"/>
</dbReference>
<feature type="domain" description="TtsA-like Glycoside hydrolase family 108" evidence="1">
    <location>
        <begin position="8"/>
        <end position="94"/>
    </location>
</feature>
<dbReference type="Pfam" id="PF09374">
    <property type="entry name" value="PG_binding_3"/>
    <property type="match status" value="1"/>
</dbReference>
<evidence type="ECO:0000313" key="4">
    <source>
        <dbReference type="Proteomes" id="UP000501729"/>
    </source>
</evidence>
<evidence type="ECO:0000259" key="2">
    <source>
        <dbReference type="Pfam" id="PF09374"/>
    </source>
</evidence>
<dbReference type="Gene3D" id="1.20.141.10">
    <property type="entry name" value="Chitosanase, subunit A, domain 1"/>
    <property type="match status" value="1"/>
</dbReference>
<keyword evidence="3" id="KW-0378">Hydrolase</keyword>
<dbReference type="CDD" id="cd13926">
    <property type="entry name" value="N-acetylmuramidase_GH108"/>
    <property type="match status" value="1"/>
</dbReference>
<dbReference type="EMBL" id="MK574011">
    <property type="protein sequence ID" value="QBP07032.1"/>
    <property type="molecule type" value="Genomic_DNA"/>
</dbReference>
<proteinExistence type="predicted"/>
<dbReference type="InterPro" id="IPR008565">
    <property type="entry name" value="TtsA-like_GH18_dom"/>
</dbReference>
<reference evidence="3 4" key="1">
    <citation type="submission" date="2019-02" db="EMBL/GenBank/DDBJ databases">
        <title>Genome sequence of multidrug-resistant Edwardsiella tarda isolate infecting lytic phage ETP-1.</title>
        <authorList>
            <person name="Nikapitiya C."/>
            <person name="Senevirathne A."/>
            <person name="De Zoysa M."/>
            <person name="Lee J."/>
        </authorList>
    </citation>
    <scope>NUCLEOTIDE SEQUENCE [LARGE SCALE GENOMIC DNA]</scope>
</reference>
<gene>
    <name evidence="3" type="ORF">ETP1_031</name>
</gene>
<dbReference type="Proteomes" id="UP000501729">
    <property type="component" value="Segment"/>
</dbReference>